<dbReference type="OrthoDB" id="4567904at2"/>
<dbReference type="Proteomes" id="UP000199202">
    <property type="component" value="Unassembled WGS sequence"/>
</dbReference>
<name>A0A1G9AU99_9ACTN</name>
<feature type="signal peptide" evidence="1">
    <location>
        <begin position="1"/>
        <end position="32"/>
    </location>
</feature>
<sequence>MSRPIRAAATLTAAALAATGFLAIGGTTTASAAPGYIVLDGQRVNNPVGCHNGAFPPLTLDNHTTSIVLLYEKPDCRGRVIRGVNPGTSTTDIYAFSVYVLS</sequence>
<proteinExistence type="predicted"/>
<dbReference type="RefSeq" id="WP_090939213.1">
    <property type="nucleotide sequence ID" value="NZ_FNDJ01000015.1"/>
</dbReference>
<dbReference type="EMBL" id="FNDJ01000015">
    <property type="protein sequence ID" value="SDK30906.1"/>
    <property type="molecule type" value="Genomic_DNA"/>
</dbReference>
<evidence type="ECO:0000256" key="1">
    <source>
        <dbReference type="SAM" id="SignalP"/>
    </source>
</evidence>
<accession>A0A1G9AU99</accession>
<evidence type="ECO:0008006" key="4">
    <source>
        <dbReference type="Google" id="ProtNLM"/>
    </source>
</evidence>
<evidence type="ECO:0000313" key="2">
    <source>
        <dbReference type="EMBL" id="SDK30906.1"/>
    </source>
</evidence>
<feature type="chain" id="PRO_5011592070" description="Secreted protein" evidence="1">
    <location>
        <begin position="33"/>
        <end position="102"/>
    </location>
</feature>
<protein>
    <recommendedName>
        <fullName evidence="4">Secreted protein</fullName>
    </recommendedName>
</protein>
<keyword evidence="3" id="KW-1185">Reference proteome</keyword>
<dbReference type="STRING" id="633440.SAMN05421869_11556"/>
<reference evidence="2 3" key="1">
    <citation type="submission" date="2016-10" db="EMBL/GenBank/DDBJ databases">
        <authorList>
            <person name="de Groot N.N."/>
        </authorList>
    </citation>
    <scope>NUCLEOTIDE SEQUENCE [LARGE SCALE GENOMIC DNA]</scope>
    <source>
        <strain evidence="2 3">CGMCC 4.6533</strain>
    </source>
</reference>
<organism evidence="2 3">
    <name type="scientific">Nonomuraea jiangxiensis</name>
    <dbReference type="NCBI Taxonomy" id="633440"/>
    <lineage>
        <taxon>Bacteria</taxon>
        <taxon>Bacillati</taxon>
        <taxon>Actinomycetota</taxon>
        <taxon>Actinomycetes</taxon>
        <taxon>Streptosporangiales</taxon>
        <taxon>Streptosporangiaceae</taxon>
        <taxon>Nonomuraea</taxon>
    </lineage>
</organism>
<gene>
    <name evidence="2" type="ORF">SAMN05421869_11556</name>
</gene>
<evidence type="ECO:0000313" key="3">
    <source>
        <dbReference type="Proteomes" id="UP000199202"/>
    </source>
</evidence>
<dbReference type="AlphaFoldDB" id="A0A1G9AU99"/>
<keyword evidence="1" id="KW-0732">Signal</keyword>